<feature type="non-terminal residue" evidence="2">
    <location>
        <position position="1"/>
    </location>
</feature>
<evidence type="ECO:0000256" key="1">
    <source>
        <dbReference type="SAM" id="MobiDB-lite"/>
    </source>
</evidence>
<reference evidence="2" key="1">
    <citation type="journal article" date="2019" name="Sci. Rep.">
        <title>Draft genome of Tanacetum cinerariifolium, the natural source of mosquito coil.</title>
        <authorList>
            <person name="Yamashiro T."/>
            <person name="Shiraishi A."/>
            <person name="Satake H."/>
            <person name="Nakayama K."/>
        </authorList>
    </citation>
    <scope>NUCLEOTIDE SEQUENCE</scope>
</reference>
<proteinExistence type="predicted"/>
<dbReference type="AlphaFoldDB" id="A0A699T057"/>
<organism evidence="2">
    <name type="scientific">Tanacetum cinerariifolium</name>
    <name type="common">Dalmatian daisy</name>
    <name type="synonym">Chrysanthemum cinerariifolium</name>
    <dbReference type="NCBI Taxonomy" id="118510"/>
    <lineage>
        <taxon>Eukaryota</taxon>
        <taxon>Viridiplantae</taxon>
        <taxon>Streptophyta</taxon>
        <taxon>Embryophyta</taxon>
        <taxon>Tracheophyta</taxon>
        <taxon>Spermatophyta</taxon>
        <taxon>Magnoliopsida</taxon>
        <taxon>eudicotyledons</taxon>
        <taxon>Gunneridae</taxon>
        <taxon>Pentapetalae</taxon>
        <taxon>asterids</taxon>
        <taxon>campanulids</taxon>
        <taxon>Asterales</taxon>
        <taxon>Asteraceae</taxon>
        <taxon>Asteroideae</taxon>
        <taxon>Anthemideae</taxon>
        <taxon>Anthemidinae</taxon>
        <taxon>Tanacetum</taxon>
    </lineage>
</organism>
<feature type="region of interest" description="Disordered" evidence="1">
    <location>
        <begin position="165"/>
        <end position="195"/>
    </location>
</feature>
<comment type="caution">
    <text evidence="2">The sequence shown here is derived from an EMBL/GenBank/DDBJ whole genome shotgun (WGS) entry which is preliminary data.</text>
</comment>
<feature type="non-terminal residue" evidence="2">
    <location>
        <position position="228"/>
    </location>
</feature>
<protein>
    <submittedName>
        <fullName evidence="2">Uncharacterized protein</fullName>
    </submittedName>
</protein>
<accession>A0A699T057</accession>
<name>A0A699T057_TANCI</name>
<evidence type="ECO:0000313" key="2">
    <source>
        <dbReference type="EMBL" id="GFD03805.1"/>
    </source>
</evidence>
<dbReference type="EMBL" id="BKCJ011207376">
    <property type="protein sequence ID" value="GFD03805.1"/>
    <property type="molecule type" value="Genomic_DNA"/>
</dbReference>
<sequence length="228" mass="24993">TTGPNWLFDIDTLTNSINYVPVVVAGKSSTNISGTKYVASQDVKKDVSSLRYISLSNWFHETHMETRNSDAPNGCNADVPESSGIPNPTATSKVHAADQVEPAVSLTMESKIPIVSSPIPTVCLDISPESSSDLRLITKGDFSQNTFGVKADLSNMETSIPVSTTPTFEIHNDHPKSRIIGPVDTPVRTRHKSKEMREKSFIATIHQKTNPDLLQFCLFSCFLSQEEP</sequence>
<gene>
    <name evidence="2" type="ORF">Tci_875774</name>
</gene>